<dbReference type="RefSeq" id="WP_214158181.1">
    <property type="nucleotide sequence ID" value="NZ_JAHBAY010000010.1"/>
</dbReference>
<accession>A0ABS5TL25</accession>
<protein>
    <submittedName>
        <fullName evidence="1">Uncharacterized protein</fullName>
    </submittedName>
</protein>
<gene>
    <name evidence="1" type="ORF">KIH74_22910</name>
</gene>
<evidence type="ECO:0000313" key="1">
    <source>
        <dbReference type="EMBL" id="MBT0771810.1"/>
    </source>
</evidence>
<comment type="caution">
    <text evidence="1">The sequence shown here is derived from an EMBL/GenBank/DDBJ whole genome shotgun (WGS) entry which is preliminary data.</text>
</comment>
<name>A0ABS5TL25_9ACTN</name>
<evidence type="ECO:0000313" key="2">
    <source>
        <dbReference type="Proteomes" id="UP001197247"/>
    </source>
</evidence>
<keyword evidence="2" id="KW-1185">Reference proteome</keyword>
<sequence length="135" mass="14214">MYPSAPLLLVKETALRFPAARVATEAPANLQEVLSVQPLIRVERSGGPRRHSLDQASIDVDVFALTLVQADDLCSSVCTVWEFDLLGATIDAGVRGAAVVARVVITSGPSRRPVADPNLFRVGATAAVTLHSVGV</sequence>
<dbReference type="Proteomes" id="UP001197247">
    <property type="component" value="Unassembled WGS sequence"/>
</dbReference>
<reference evidence="1 2" key="1">
    <citation type="submission" date="2021-05" db="EMBL/GenBank/DDBJ databases">
        <title>Kineosporia and Streptomyces sp. nov. two new marine actinobacteria isolated from Coral.</title>
        <authorList>
            <person name="Buangrab K."/>
            <person name="Sutthacheep M."/>
            <person name="Yeemin T."/>
            <person name="Harunari E."/>
            <person name="Igarashi Y."/>
            <person name="Kanchanasin P."/>
            <person name="Tanasupawat S."/>
            <person name="Phongsopitanun W."/>
        </authorList>
    </citation>
    <scope>NUCLEOTIDE SEQUENCE [LARGE SCALE GENOMIC DNA]</scope>
    <source>
        <strain evidence="1 2">J2-2</strain>
    </source>
</reference>
<dbReference type="EMBL" id="JAHBAY010000010">
    <property type="protein sequence ID" value="MBT0771810.1"/>
    <property type="molecule type" value="Genomic_DNA"/>
</dbReference>
<proteinExistence type="predicted"/>
<organism evidence="1 2">
    <name type="scientific">Kineosporia corallincola</name>
    <dbReference type="NCBI Taxonomy" id="2835133"/>
    <lineage>
        <taxon>Bacteria</taxon>
        <taxon>Bacillati</taxon>
        <taxon>Actinomycetota</taxon>
        <taxon>Actinomycetes</taxon>
        <taxon>Kineosporiales</taxon>
        <taxon>Kineosporiaceae</taxon>
        <taxon>Kineosporia</taxon>
    </lineage>
</organism>